<sequence>MMNAFITLIEPLELAGSRALGIVVASAVRWGATGLLALAWWICKQLFDEGALPYPVVGDTHAQLLEENLVQGMQKYRDSPFVLARSRPPLLILPLSVFHECHNMPNECISIIAEHEDKFQGKYTHITTIRPEIPTAIRQDVTRNMPNIILDFQDELAYDSEQWPRTSNWTSAPLYEMMLRTVALLSGRAFVGLPLCRDQGWLQASVGYTVDCISIRDQLYTWSPTLRPLVGPFLPSVRSVRRHLRFAADIMDPLISQALQEDGKERQTDAIPTVQTEGRDTFISWLLRHLPEEFRTPEQVGLDQMLVPFAAIHTTNPLIQSPPFSIRLLKHNNGRDAGASQPDDHQLMLLLPATYRTPSDDLAAPKHYVIDCINTELALRRLNKIYGWLWIAGRLAPPRALHYQLLLSREIFITEQMDMHLVWTTGRVFIKPIPRFLLEPCFWTKYLSCGQGCDCSVGEAHSRGSIQECEGRKLWKCALGFLFSYAALIRHESDFLLAKEKNLLAEEITWPGWISFVEQLDTEHIYPDIDPRFYHGELRLSRLNMIYHLLQTPLHGYMAYWNQYATFFRDNLAWLGGTTIYIAVVLTAMQVGLATDTLAHNDAFQFASYGFTVLSILGPLICAGLIVLTFCFIFIYNWIVTVTKKTERLRRIQRG</sequence>
<dbReference type="InterPro" id="IPR046536">
    <property type="entry name" value="DUF6601"/>
</dbReference>
<dbReference type="GO" id="GO:0020037">
    <property type="term" value="F:heme binding"/>
    <property type="evidence" value="ECO:0007669"/>
    <property type="project" value="InterPro"/>
</dbReference>
<comment type="cofactor">
    <cofactor evidence="1">
        <name>heme</name>
        <dbReference type="ChEBI" id="CHEBI:30413"/>
    </cofactor>
</comment>
<keyword evidence="9" id="KW-1133">Transmembrane helix</keyword>
<dbReference type="PANTHER" id="PTHR46206:SF6">
    <property type="entry name" value="CYTOCHROME P450 MONOOXYGENASE AN1598-RELATED"/>
    <property type="match status" value="1"/>
</dbReference>
<keyword evidence="9" id="KW-0472">Membrane</keyword>
<dbReference type="Gene3D" id="1.10.630.10">
    <property type="entry name" value="Cytochrome P450"/>
    <property type="match status" value="1"/>
</dbReference>
<organism evidence="10">
    <name type="scientific">Fusarium oxysporum f. sp. vasinfectum 25433</name>
    <dbReference type="NCBI Taxonomy" id="1089449"/>
    <lineage>
        <taxon>Eukaryota</taxon>
        <taxon>Fungi</taxon>
        <taxon>Dikarya</taxon>
        <taxon>Ascomycota</taxon>
        <taxon>Pezizomycotina</taxon>
        <taxon>Sordariomycetes</taxon>
        <taxon>Hypocreomycetidae</taxon>
        <taxon>Hypocreales</taxon>
        <taxon>Nectriaceae</taxon>
        <taxon>Fusarium</taxon>
        <taxon>Fusarium oxysporum species complex</taxon>
    </lineage>
</organism>
<accession>X0L366</accession>
<evidence type="ECO:0000256" key="8">
    <source>
        <dbReference type="ARBA" id="ARBA00023033"/>
    </source>
</evidence>
<keyword evidence="5" id="KW-0479">Metal-binding</keyword>
<keyword evidence="8" id="KW-0503">Monooxygenase</keyword>
<comment type="similarity">
    <text evidence="3">Belongs to the cytochrome P450 family.</text>
</comment>
<evidence type="ECO:0000256" key="1">
    <source>
        <dbReference type="ARBA" id="ARBA00001971"/>
    </source>
</evidence>
<evidence type="ECO:0000256" key="6">
    <source>
        <dbReference type="ARBA" id="ARBA00023002"/>
    </source>
</evidence>
<evidence type="ECO:0000256" key="5">
    <source>
        <dbReference type="ARBA" id="ARBA00022723"/>
    </source>
</evidence>
<dbReference type="Proteomes" id="UP000030701">
    <property type="component" value="Unassembled WGS sequence"/>
</dbReference>
<feature type="transmembrane region" description="Helical" evidence="9">
    <location>
        <begin position="20"/>
        <end position="43"/>
    </location>
</feature>
<evidence type="ECO:0000256" key="3">
    <source>
        <dbReference type="ARBA" id="ARBA00010617"/>
    </source>
</evidence>
<dbReference type="OrthoDB" id="5086500at2759"/>
<evidence type="ECO:0000256" key="4">
    <source>
        <dbReference type="ARBA" id="ARBA00022617"/>
    </source>
</evidence>
<dbReference type="GO" id="GO:0016020">
    <property type="term" value="C:membrane"/>
    <property type="evidence" value="ECO:0007669"/>
    <property type="project" value="UniProtKB-SubCell"/>
</dbReference>
<dbReference type="HOGENOM" id="CLU_418580_0_0_1"/>
<name>X0L366_FUSOX</name>
<dbReference type="GO" id="GO:0004497">
    <property type="term" value="F:monooxygenase activity"/>
    <property type="evidence" value="ECO:0007669"/>
    <property type="project" value="UniProtKB-KW"/>
</dbReference>
<dbReference type="AlphaFoldDB" id="X0L366"/>
<comment type="subcellular location">
    <subcellularLocation>
        <location evidence="2">Membrane</location>
        <topology evidence="2">Single-pass membrane protein</topology>
    </subcellularLocation>
</comment>
<evidence type="ECO:0000256" key="9">
    <source>
        <dbReference type="SAM" id="Phobius"/>
    </source>
</evidence>
<protein>
    <submittedName>
        <fullName evidence="10">Uncharacterized protein</fullName>
    </submittedName>
</protein>
<evidence type="ECO:0000313" key="10">
    <source>
        <dbReference type="EMBL" id="EXM20359.1"/>
    </source>
</evidence>
<keyword evidence="6" id="KW-0560">Oxidoreductase</keyword>
<dbReference type="GO" id="GO:0005506">
    <property type="term" value="F:iron ion binding"/>
    <property type="evidence" value="ECO:0007669"/>
    <property type="project" value="InterPro"/>
</dbReference>
<reference evidence="10" key="2">
    <citation type="submission" date="2012-05" db="EMBL/GenBank/DDBJ databases">
        <title>The Genome Annotation of Fusarium oxysporum Cotton.</title>
        <authorList>
            <consortium name="The Broad Institute Genomics Platform"/>
            <person name="Ma L.-J."/>
            <person name="Corby-Kistler H."/>
            <person name="Broz K."/>
            <person name="Gale L.R."/>
            <person name="Jonkers W."/>
            <person name="O'Donnell K."/>
            <person name="Ploetz R."/>
            <person name="Steinberg C."/>
            <person name="Schwartz D.C."/>
            <person name="VanEtten H."/>
            <person name="Zhou S."/>
            <person name="Young S.K."/>
            <person name="Zeng Q."/>
            <person name="Gargeya S."/>
            <person name="Fitzgerald M."/>
            <person name="Abouelleil A."/>
            <person name="Alvarado L."/>
            <person name="Chapman S.B."/>
            <person name="Gainer-Dewar J."/>
            <person name="Goldberg J."/>
            <person name="Griggs A."/>
            <person name="Gujja S."/>
            <person name="Hansen M."/>
            <person name="Howarth C."/>
            <person name="Imamovic A."/>
            <person name="Ireland A."/>
            <person name="Larimer J."/>
            <person name="McCowan C."/>
            <person name="Murphy C."/>
            <person name="Pearson M."/>
            <person name="Poon T.W."/>
            <person name="Priest M."/>
            <person name="Roberts A."/>
            <person name="Saif S."/>
            <person name="Shea T."/>
            <person name="Sykes S."/>
            <person name="Wortman J."/>
            <person name="Nusbaum C."/>
            <person name="Birren B."/>
        </authorList>
    </citation>
    <scope>NUCLEOTIDE SEQUENCE</scope>
    <source>
        <strain evidence="10">25433</strain>
    </source>
</reference>
<dbReference type="EMBL" id="JH657954">
    <property type="protein sequence ID" value="EXM20359.1"/>
    <property type="molecule type" value="Genomic_DNA"/>
</dbReference>
<dbReference type="InterPro" id="IPR036396">
    <property type="entry name" value="Cyt_P450_sf"/>
</dbReference>
<dbReference type="GO" id="GO:0016705">
    <property type="term" value="F:oxidoreductase activity, acting on paired donors, with incorporation or reduction of molecular oxygen"/>
    <property type="evidence" value="ECO:0007669"/>
    <property type="project" value="InterPro"/>
</dbReference>
<keyword evidence="9" id="KW-0812">Transmembrane</keyword>
<dbReference type="PANTHER" id="PTHR46206">
    <property type="entry name" value="CYTOCHROME P450"/>
    <property type="match status" value="1"/>
</dbReference>
<proteinExistence type="inferred from homology"/>
<evidence type="ECO:0000256" key="7">
    <source>
        <dbReference type="ARBA" id="ARBA00023004"/>
    </source>
</evidence>
<dbReference type="SUPFAM" id="SSF48264">
    <property type="entry name" value="Cytochrome P450"/>
    <property type="match status" value="1"/>
</dbReference>
<reference evidence="10" key="1">
    <citation type="submission" date="2011-11" db="EMBL/GenBank/DDBJ databases">
        <title>The Genome Sequence of Fusarium oxysporum Cotton.</title>
        <authorList>
            <consortium name="The Broad Institute Genome Sequencing Platform"/>
            <person name="Ma L.-J."/>
            <person name="Gale L.R."/>
            <person name="Schwartz D.C."/>
            <person name="Zhou S."/>
            <person name="Corby-Kistler H."/>
            <person name="Young S.K."/>
            <person name="Zeng Q."/>
            <person name="Gargeya S."/>
            <person name="Fitzgerald M."/>
            <person name="Haas B."/>
            <person name="Abouelleil A."/>
            <person name="Alvarado L."/>
            <person name="Arachchi H.M."/>
            <person name="Berlin A."/>
            <person name="Brown A."/>
            <person name="Chapman S.B."/>
            <person name="Chen Z."/>
            <person name="Dunbar C."/>
            <person name="Freedman E."/>
            <person name="Gearin G."/>
            <person name="Goldberg J."/>
            <person name="Griggs A."/>
            <person name="Gujja S."/>
            <person name="Heiman D."/>
            <person name="Howarth C."/>
            <person name="Larson L."/>
            <person name="Lui A."/>
            <person name="MacDonald P.J.P."/>
            <person name="Montmayeur A."/>
            <person name="Murphy C."/>
            <person name="Neiman D."/>
            <person name="Pearson M."/>
            <person name="Priest M."/>
            <person name="Roberts A."/>
            <person name="Saif S."/>
            <person name="Shea T."/>
            <person name="Shenoy N."/>
            <person name="Sisk P."/>
            <person name="Stolte C."/>
            <person name="Sykes S."/>
            <person name="Wortman J."/>
            <person name="Nusbaum C."/>
            <person name="Birren B."/>
        </authorList>
    </citation>
    <scope>NUCLEOTIDE SEQUENCE [LARGE SCALE GENOMIC DNA]</scope>
    <source>
        <strain evidence="10">25433</strain>
    </source>
</reference>
<feature type="transmembrane region" description="Helical" evidence="9">
    <location>
        <begin position="613"/>
        <end position="640"/>
    </location>
</feature>
<evidence type="ECO:0000256" key="2">
    <source>
        <dbReference type="ARBA" id="ARBA00004167"/>
    </source>
</evidence>
<dbReference type="Pfam" id="PF20246">
    <property type="entry name" value="DUF6601"/>
    <property type="match status" value="1"/>
</dbReference>
<gene>
    <name evidence="10" type="ORF">FOTG_11725</name>
</gene>
<keyword evidence="4" id="KW-0349">Heme</keyword>
<feature type="transmembrane region" description="Helical" evidence="9">
    <location>
        <begin position="572"/>
        <end position="593"/>
    </location>
</feature>
<keyword evidence="7" id="KW-0408">Iron</keyword>